<organism evidence="2 3">
    <name type="scientific">Phycicoccus endophyticus</name>
    <dbReference type="NCBI Taxonomy" id="1690220"/>
    <lineage>
        <taxon>Bacteria</taxon>
        <taxon>Bacillati</taxon>
        <taxon>Actinomycetota</taxon>
        <taxon>Actinomycetes</taxon>
        <taxon>Micrococcales</taxon>
        <taxon>Intrasporangiaceae</taxon>
        <taxon>Phycicoccus</taxon>
    </lineage>
</organism>
<evidence type="ECO:0000313" key="2">
    <source>
        <dbReference type="EMBL" id="QNN49096.1"/>
    </source>
</evidence>
<dbReference type="Proteomes" id="UP000515976">
    <property type="component" value="Chromosome"/>
</dbReference>
<feature type="region of interest" description="Disordered" evidence="1">
    <location>
        <begin position="1"/>
        <end position="25"/>
    </location>
</feature>
<protein>
    <submittedName>
        <fullName evidence="2">Uncharacterized protein</fullName>
    </submittedName>
</protein>
<sequence length="54" mass="6111">MDETTDPREPVADLSSAPLPTASTLRRRRNLPLQALRFASFNARIVRMVLKGHH</sequence>
<evidence type="ECO:0000256" key="1">
    <source>
        <dbReference type="SAM" id="MobiDB-lite"/>
    </source>
</evidence>
<dbReference type="EMBL" id="CP060712">
    <property type="protein sequence ID" value="QNN49096.1"/>
    <property type="molecule type" value="Genomic_DNA"/>
</dbReference>
<keyword evidence="3" id="KW-1185">Reference proteome</keyword>
<feature type="compositionally biased region" description="Basic and acidic residues" evidence="1">
    <location>
        <begin position="1"/>
        <end position="11"/>
    </location>
</feature>
<gene>
    <name evidence="2" type="ORF">H9L10_12765</name>
</gene>
<name>A0A7G9R0H1_9MICO</name>
<dbReference type="RefSeq" id="WP_166100971.1">
    <property type="nucleotide sequence ID" value="NZ_BMMY01000006.1"/>
</dbReference>
<proteinExistence type="predicted"/>
<dbReference type="AlphaFoldDB" id="A0A7G9R0H1"/>
<dbReference type="KEGG" id="pei:H9L10_12765"/>
<reference evidence="2 3" key="1">
    <citation type="submission" date="2020-08" db="EMBL/GenBank/DDBJ databases">
        <title>Genome sequence of Phycicoccus endophyticus JCM 31784T.</title>
        <authorList>
            <person name="Hyun D.-W."/>
            <person name="Bae J.-W."/>
        </authorList>
    </citation>
    <scope>NUCLEOTIDE SEQUENCE [LARGE SCALE GENOMIC DNA]</scope>
    <source>
        <strain evidence="2 3">JCM 31784</strain>
    </source>
</reference>
<evidence type="ECO:0000313" key="3">
    <source>
        <dbReference type="Proteomes" id="UP000515976"/>
    </source>
</evidence>
<accession>A0A7G9R0H1</accession>